<evidence type="ECO:0000313" key="1">
    <source>
        <dbReference type="EMBL" id="KHN43084.1"/>
    </source>
</evidence>
<protein>
    <submittedName>
        <fullName evidence="1">Uncharacterized protein</fullName>
    </submittedName>
</protein>
<dbReference type="EMBL" id="KN643921">
    <property type="protein sequence ID" value="KHN43084.1"/>
    <property type="molecule type" value="Genomic_DNA"/>
</dbReference>
<organism evidence="1">
    <name type="scientific">Glycine soja</name>
    <name type="common">Wild soybean</name>
    <dbReference type="NCBI Taxonomy" id="3848"/>
    <lineage>
        <taxon>Eukaryota</taxon>
        <taxon>Viridiplantae</taxon>
        <taxon>Streptophyta</taxon>
        <taxon>Embryophyta</taxon>
        <taxon>Tracheophyta</taxon>
        <taxon>Spermatophyta</taxon>
        <taxon>Magnoliopsida</taxon>
        <taxon>eudicotyledons</taxon>
        <taxon>Gunneridae</taxon>
        <taxon>Pentapetalae</taxon>
        <taxon>rosids</taxon>
        <taxon>fabids</taxon>
        <taxon>Fabales</taxon>
        <taxon>Fabaceae</taxon>
        <taxon>Papilionoideae</taxon>
        <taxon>50 kb inversion clade</taxon>
        <taxon>NPAAA clade</taxon>
        <taxon>indigoferoid/millettioid clade</taxon>
        <taxon>Phaseoleae</taxon>
        <taxon>Glycine</taxon>
        <taxon>Glycine subgen. Soja</taxon>
    </lineage>
</organism>
<gene>
    <name evidence="1" type="ORF">glysoja_043374</name>
</gene>
<name>A0A0B2SFM5_GLYSO</name>
<dbReference type="Proteomes" id="UP000053555">
    <property type="component" value="Unassembled WGS sequence"/>
</dbReference>
<reference evidence="1" key="1">
    <citation type="submission" date="2014-07" db="EMBL/GenBank/DDBJ databases">
        <title>Identification of a novel salt tolerance gene in wild soybean by whole-genome sequencing.</title>
        <authorList>
            <person name="Lam H.-M."/>
            <person name="Qi X."/>
            <person name="Li M.-W."/>
            <person name="Liu X."/>
            <person name="Xie M."/>
            <person name="Ni M."/>
            <person name="Xu X."/>
        </authorList>
    </citation>
    <scope>NUCLEOTIDE SEQUENCE [LARGE SCALE GENOMIC DNA]</scope>
    <source>
        <tissue evidence="1">Root</tissue>
    </source>
</reference>
<sequence length="40" mass="4767">MDSYRGQEIDWESEMELLLKPRNFGDLPLVQWPLFILASK</sequence>
<dbReference type="AlphaFoldDB" id="A0A0B2SFM5"/>
<accession>A0A0B2SFM5</accession>
<proteinExistence type="predicted"/>